<dbReference type="Proteomes" id="UP000324222">
    <property type="component" value="Unassembled WGS sequence"/>
</dbReference>
<feature type="compositionally biased region" description="Basic and acidic residues" evidence="1">
    <location>
        <begin position="109"/>
        <end position="118"/>
    </location>
</feature>
<name>A0A5B7CQW4_PORTR</name>
<reference evidence="2 3" key="1">
    <citation type="submission" date="2019-05" db="EMBL/GenBank/DDBJ databases">
        <title>Another draft genome of Portunus trituberculatus and its Hox gene families provides insights of decapod evolution.</title>
        <authorList>
            <person name="Jeong J.-H."/>
            <person name="Song I."/>
            <person name="Kim S."/>
            <person name="Choi T."/>
            <person name="Kim D."/>
            <person name="Ryu S."/>
            <person name="Kim W."/>
        </authorList>
    </citation>
    <scope>NUCLEOTIDE SEQUENCE [LARGE SCALE GENOMIC DNA]</scope>
    <source>
        <tissue evidence="2">Muscle</tissue>
    </source>
</reference>
<sequence length="118" mass="13279">MDMFWGRGLREGPLWTKGAHTCGGAVEGSLERQTADPHQTSYPFGDNSLLPMTDKVDEERGRGERERETERGGDVTIKVRSVKFVSKVPCVRARGFVRSAAGGQEDNEERQAVREKWR</sequence>
<gene>
    <name evidence="2" type="ORF">E2C01_004165</name>
</gene>
<accession>A0A5B7CQW4</accession>
<evidence type="ECO:0000313" key="2">
    <source>
        <dbReference type="EMBL" id="MPC11498.1"/>
    </source>
</evidence>
<evidence type="ECO:0000256" key="1">
    <source>
        <dbReference type="SAM" id="MobiDB-lite"/>
    </source>
</evidence>
<dbReference type="AlphaFoldDB" id="A0A5B7CQW4"/>
<keyword evidence="3" id="KW-1185">Reference proteome</keyword>
<evidence type="ECO:0000313" key="3">
    <source>
        <dbReference type="Proteomes" id="UP000324222"/>
    </source>
</evidence>
<comment type="caution">
    <text evidence="2">The sequence shown here is derived from an EMBL/GenBank/DDBJ whole genome shotgun (WGS) entry which is preliminary data.</text>
</comment>
<protein>
    <submittedName>
        <fullName evidence="2">Uncharacterized protein</fullName>
    </submittedName>
</protein>
<feature type="region of interest" description="Disordered" evidence="1">
    <location>
        <begin position="30"/>
        <end position="73"/>
    </location>
</feature>
<feature type="region of interest" description="Disordered" evidence="1">
    <location>
        <begin position="97"/>
        <end position="118"/>
    </location>
</feature>
<proteinExistence type="predicted"/>
<dbReference type="EMBL" id="VSRR010000166">
    <property type="protein sequence ID" value="MPC11498.1"/>
    <property type="molecule type" value="Genomic_DNA"/>
</dbReference>
<feature type="compositionally biased region" description="Basic and acidic residues" evidence="1">
    <location>
        <begin position="54"/>
        <end position="73"/>
    </location>
</feature>
<organism evidence="2 3">
    <name type="scientific">Portunus trituberculatus</name>
    <name type="common">Swimming crab</name>
    <name type="synonym">Neptunus trituberculatus</name>
    <dbReference type="NCBI Taxonomy" id="210409"/>
    <lineage>
        <taxon>Eukaryota</taxon>
        <taxon>Metazoa</taxon>
        <taxon>Ecdysozoa</taxon>
        <taxon>Arthropoda</taxon>
        <taxon>Crustacea</taxon>
        <taxon>Multicrustacea</taxon>
        <taxon>Malacostraca</taxon>
        <taxon>Eumalacostraca</taxon>
        <taxon>Eucarida</taxon>
        <taxon>Decapoda</taxon>
        <taxon>Pleocyemata</taxon>
        <taxon>Brachyura</taxon>
        <taxon>Eubrachyura</taxon>
        <taxon>Portunoidea</taxon>
        <taxon>Portunidae</taxon>
        <taxon>Portuninae</taxon>
        <taxon>Portunus</taxon>
    </lineage>
</organism>